<evidence type="ECO:0000313" key="5">
    <source>
        <dbReference type="EMBL" id="CAA0122365.1"/>
    </source>
</evidence>
<dbReference type="InterPro" id="IPR039420">
    <property type="entry name" value="WalR-like"/>
</dbReference>
<dbReference type="InterPro" id="IPR036388">
    <property type="entry name" value="WH-like_DNA-bd_sf"/>
</dbReference>
<name>A0A5S9QU27_9GAMM</name>
<dbReference type="SMART" id="SM00448">
    <property type="entry name" value="REC"/>
    <property type="match status" value="1"/>
</dbReference>
<dbReference type="GO" id="GO:0000160">
    <property type="term" value="P:phosphorelay signal transduction system"/>
    <property type="evidence" value="ECO:0007669"/>
    <property type="project" value="InterPro"/>
</dbReference>
<dbReference type="InterPro" id="IPR000792">
    <property type="entry name" value="Tscrpt_reg_LuxR_C"/>
</dbReference>
<dbReference type="PROSITE" id="PS50043">
    <property type="entry name" value="HTH_LUXR_2"/>
    <property type="match status" value="1"/>
</dbReference>
<keyword evidence="1" id="KW-0238">DNA-binding</keyword>
<dbReference type="InterPro" id="IPR011006">
    <property type="entry name" value="CheY-like_superfamily"/>
</dbReference>
<reference evidence="5 6" key="1">
    <citation type="submission" date="2019-11" db="EMBL/GenBank/DDBJ databases">
        <authorList>
            <person name="Holert J."/>
        </authorList>
    </citation>
    <scope>NUCLEOTIDE SEQUENCE [LARGE SCALE GENOMIC DNA]</scope>
    <source>
        <strain evidence="5">BC5_2</strain>
    </source>
</reference>
<gene>
    <name evidence="5" type="primary">kdpE</name>
    <name evidence="5" type="ORF">DPBNPPHM_02842</name>
</gene>
<dbReference type="Gene3D" id="3.40.50.2300">
    <property type="match status" value="1"/>
</dbReference>
<organism evidence="5 6">
    <name type="scientific">BD1-7 clade bacterium</name>
    <dbReference type="NCBI Taxonomy" id="2029982"/>
    <lineage>
        <taxon>Bacteria</taxon>
        <taxon>Pseudomonadati</taxon>
        <taxon>Pseudomonadota</taxon>
        <taxon>Gammaproteobacteria</taxon>
        <taxon>Cellvibrionales</taxon>
        <taxon>Spongiibacteraceae</taxon>
        <taxon>BD1-7 clade</taxon>
    </lineage>
</organism>
<sequence>MPKTNSTILVVDDSPENLGMINTALNNEGYTVLVALNGDQALNIARKMPPDIVLLDVVMPVMDGFETCEQLKTFLPTTPIIFMTGLTDSENILKAFAAGSVDYVTKPIKPEELIARIRVHDNNARMLNNAQAALDMVNQYVLAVNGSGDILWSTPQTQQYLDELDAQSSQAERVLTQHIKAWLGNQARAEELVITAFSTPLTINFFKQTNDNAYLLRIIEKNTDSEVKRIEKNLSVTPREAEVLLWLAQGKTNRDIAQILDMQPRTVNKHLEQIYPKLEVDNRTAAASIAIKSLLGVSLMA</sequence>
<dbReference type="PRINTS" id="PR00038">
    <property type="entry name" value="HTHLUXR"/>
</dbReference>
<dbReference type="SUPFAM" id="SSF52172">
    <property type="entry name" value="CheY-like"/>
    <property type="match status" value="1"/>
</dbReference>
<evidence type="ECO:0000259" key="4">
    <source>
        <dbReference type="PROSITE" id="PS50110"/>
    </source>
</evidence>
<dbReference type="GO" id="GO:0006355">
    <property type="term" value="P:regulation of DNA-templated transcription"/>
    <property type="evidence" value="ECO:0007669"/>
    <property type="project" value="InterPro"/>
</dbReference>
<protein>
    <submittedName>
        <fullName evidence="5">Transcriptional regulatory protein KdpE</fullName>
    </submittedName>
</protein>
<feature type="domain" description="HTH luxR-type" evidence="3">
    <location>
        <begin position="229"/>
        <end position="294"/>
    </location>
</feature>
<proteinExistence type="predicted"/>
<dbReference type="SMART" id="SM00421">
    <property type="entry name" value="HTH_LUXR"/>
    <property type="match status" value="1"/>
</dbReference>
<dbReference type="CDD" id="cd06170">
    <property type="entry name" value="LuxR_C_like"/>
    <property type="match status" value="1"/>
</dbReference>
<accession>A0A5S9QU27</accession>
<dbReference type="InterPro" id="IPR016032">
    <property type="entry name" value="Sig_transdc_resp-reg_C-effctor"/>
</dbReference>
<dbReference type="SUPFAM" id="SSF46894">
    <property type="entry name" value="C-terminal effector domain of the bipartite response regulators"/>
    <property type="match status" value="1"/>
</dbReference>
<dbReference type="OrthoDB" id="8874570at2"/>
<dbReference type="EMBL" id="CACSII010000022">
    <property type="protein sequence ID" value="CAA0122365.1"/>
    <property type="molecule type" value="Genomic_DNA"/>
</dbReference>
<dbReference type="GO" id="GO:0003677">
    <property type="term" value="F:DNA binding"/>
    <property type="evidence" value="ECO:0007669"/>
    <property type="project" value="UniProtKB-KW"/>
</dbReference>
<dbReference type="InterPro" id="IPR001789">
    <property type="entry name" value="Sig_transdc_resp-reg_receiver"/>
</dbReference>
<dbReference type="Proteomes" id="UP000434580">
    <property type="component" value="Unassembled WGS sequence"/>
</dbReference>
<dbReference type="Gene3D" id="1.10.10.10">
    <property type="entry name" value="Winged helix-like DNA-binding domain superfamily/Winged helix DNA-binding domain"/>
    <property type="match status" value="1"/>
</dbReference>
<dbReference type="Pfam" id="PF00072">
    <property type="entry name" value="Response_reg"/>
    <property type="match status" value="1"/>
</dbReference>
<feature type="modified residue" description="4-aspartylphosphate" evidence="2">
    <location>
        <position position="56"/>
    </location>
</feature>
<dbReference type="PROSITE" id="PS50110">
    <property type="entry name" value="RESPONSE_REGULATORY"/>
    <property type="match status" value="1"/>
</dbReference>
<evidence type="ECO:0000256" key="1">
    <source>
        <dbReference type="ARBA" id="ARBA00023125"/>
    </source>
</evidence>
<dbReference type="AlphaFoldDB" id="A0A5S9QU27"/>
<evidence type="ECO:0000259" key="3">
    <source>
        <dbReference type="PROSITE" id="PS50043"/>
    </source>
</evidence>
<evidence type="ECO:0000256" key="2">
    <source>
        <dbReference type="PROSITE-ProRule" id="PRU00169"/>
    </source>
</evidence>
<dbReference type="Pfam" id="PF00196">
    <property type="entry name" value="GerE"/>
    <property type="match status" value="1"/>
</dbReference>
<dbReference type="PANTHER" id="PTHR43214">
    <property type="entry name" value="TWO-COMPONENT RESPONSE REGULATOR"/>
    <property type="match status" value="1"/>
</dbReference>
<feature type="domain" description="Response regulatory" evidence="4">
    <location>
        <begin position="7"/>
        <end position="121"/>
    </location>
</feature>
<evidence type="ECO:0000313" key="6">
    <source>
        <dbReference type="Proteomes" id="UP000434580"/>
    </source>
</evidence>
<keyword evidence="2" id="KW-0597">Phosphoprotein</keyword>